<reference evidence="8" key="1">
    <citation type="journal article" date="2010" name="Nat. Biotechnol.">
        <title>Draft genome sequence of the oilseed species Ricinus communis.</title>
        <authorList>
            <person name="Chan A.P."/>
            <person name="Crabtree J."/>
            <person name="Zhao Q."/>
            <person name="Lorenzi H."/>
            <person name="Orvis J."/>
            <person name="Puiu D."/>
            <person name="Melake-Berhan A."/>
            <person name="Jones K.M."/>
            <person name="Redman J."/>
            <person name="Chen G."/>
            <person name="Cahoon E.B."/>
            <person name="Gedil M."/>
            <person name="Stanke M."/>
            <person name="Haas B.J."/>
            <person name="Wortman J.R."/>
            <person name="Fraser-Liggett C.M."/>
            <person name="Ravel J."/>
            <person name="Rabinowicz P.D."/>
        </authorList>
    </citation>
    <scope>NUCLEOTIDE SEQUENCE [LARGE SCALE GENOMIC DNA]</scope>
    <source>
        <strain evidence="8">cv. Hale</strain>
    </source>
</reference>
<dbReference type="InterPro" id="IPR050651">
    <property type="entry name" value="Plant_Cytochrome_P450_Monoox"/>
</dbReference>
<dbReference type="PANTHER" id="PTHR47947">
    <property type="entry name" value="CYTOCHROME P450 82C3-RELATED"/>
    <property type="match status" value="1"/>
</dbReference>
<keyword evidence="4" id="KW-0408">Iron</keyword>
<dbReference type="STRING" id="3988.B9R7K6"/>
<keyword evidence="6" id="KW-0812">Transmembrane</keyword>
<keyword evidence="8" id="KW-1185">Reference proteome</keyword>
<evidence type="ECO:0000256" key="3">
    <source>
        <dbReference type="ARBA" id="ARBA00023002"/>
    </source>
</evidence>
<evidence type="ECO:0000256" key="4">
    <source>
        <dbReference type="ARBA" id="ARBA00023004"/>
    </source>
</evidence>
<feature type="transmembrane region" description="Helical" evidence="6">
    <location>
        <begin position="6"/>
        <end position="23"/>
    </location>
</feature>
<evidence type="ECO:0000256" key="6">
    <source>
        <dbReference type="SAM" id="Phobius"/>
    </source>
</evidence>
<evidence type="ECO:0000313" key="8">
    <source>
        <dbReference type="Proteomes" id="UP000008311"/>
    </source>
</evidence>
<dbReference type="InterPro" id="IPR036396">
    <property type="entry name" value="Cyt_P450_sf"/>
</dbReference>
<dbReference type="GO" id="GO:0004497">
    <property type="term" value="F:monooxygenase activity"/>
    <property type="evidence" value="ECO:0007669"/>
    <property type="project" value="UniProtKB-KW"/>
</dbReference>
<evidence type="ECO:0000256" key="1">
    <source>
        <dbReference type="ARBA" id="ARBA00022617"/>
    </source>
</evidence>
<gene>
    <name evidence="7" type="ORF">RCOM_1592670</name>
</gene>
<keyword evidence="2" id="KW-0479">Metal-binding</keyword>
<dbReference type="SUPFAM" id="SSF48264">
    <property type="entry name" value="Cytochrome P450"/>
    <property type="match status" value="1"/>
</dbReference>
<keyword evidence="6" id="KW-1133">Transmembrane helix</keyword>
<evidence type="ECO:0000256" key="2">
    <source>
        <dbReference type="ARBA" id="ARBA00022723"/>
    </source>
</evidence>
<dbReference type="eggNOG" id="KOG0156">
    <property type="taxonomic scope" value="Eukaryota"/>
</dbReference>
<dbReference type="GO" id="GO:0005506">
    <property type="term" value="F:iron ion binding"/>
    <property type="evidence" value="ECO:0007669"/>
    <property type="project" value="InterPro"/>
</dbReference>
<evidence type="ECO:0000256" key="5">
    <source>
        <dbReference type="ARBA" id="ARBA00023033"/>
    </source>
</evidence>
<protein>
    <recommendedName>
        <fullName evidence="9">Cytochrome P450</fullName>
    </recommendedName>
</protein>
<dbReference type="EMBL" id="EQ973772">
    <property type="protein sequence ID" value="EEF52486.1"/>
    <property type="molecule type" value="Genomic_DNA"/>
</dbReference>
<organism evidence="7 8">
    <name type="scientific">Ricinus communis</name>
    <name type="common">Castor bean</name>
    <dbReference type="NCBI Taxonomy" id="3988"/>
    <lineage>
        <taxon>Eukaryota</taxon>
        <taxon>Viridiplantae</taxon>
        <taxon>Streptophyta</taxon>
        <taxon>Embryophyta</taxon>
        <taxon>Tracheophyta</taxon>
        <taxon>Spermatophyta</taxon>
        <taxon>Magnoliopsida</taxon>
        <taxon>eudicotyledons</taxon>
        <taxon>Gunneridae</taxon>
        <taxon>Pentapetalae</taxon>
        <taxon>rosids</taxon>
        <taxon>fabids</taxon>
        <taxon>Malpighiales</taxon>
        <taxon>Euphorbiaceae</taxon>
        <taxon>Acalyphoideae</taxon>
        <taxon>Acalypheae</taxon>
        <taxon>Ricinus</taxon>
    </lineage>
</organism>
<evidence type="ECO:0008006" key="9">
    <source>
        <dbReference type="Google" id="ProtNLM"/>
    </source>
</evidence>
<dbReference type="InParanoid" id="B9R7K6"/>
<keyword evidence="6" id="KW-0472">Membrane</keyword>
<keyword evidence="1" id="KW-0349">Heme</keyword>
<dbReference type="Gene3D" id="1.10.630.10">
    <property type="entry name" value="Cytochrome P450"/>
    <property type="match status" value="1"/>
</dbReference>
<accession>B9R7K6</accession>
<keyword evidence="3" id="KW-0560">Oxidoreductase</keyword>
<proteinExistence type="predicted"/>
<dbReference type="GO" id="GO:0020037">
    <property type="term" value="F:heme binding"/>
    <property type="evidence" value="ECO:0007669"/>
    <property type="project" value="InterPro"/>
</dbReference>
<dbReference type="GO" id="GO:0016705">
    <property type="term" value="F:oxidoreductase activity, acting on paired donors, with incorporation or reduction of molecular oxygen"/>
    <property type="evidence" value="ECO:0007669"/>
    <property type="project" value="InterPro"/>
</dbReference>
<dbReference type="AlphaFoldDB" id="B9R7K6"/>
<keyword evidence="5" id="KW-0503">Monooxygenase</keyword>
<name>B9R7K6_RICCO</name>
<dbReference type="PANTHER" id="PTHR47947:SF19">
    <property type="entry name" value="CYTOCHROME P450 82C3-RELATED"/>
    <property type="match status" value="1"/>
</dbReference>
<dbReference type="Proteomes" id="UP000008311">
    <property type="component" value="Unassembled WGS sequence"/>
</dbReference>
<sequence>MDLNLQLIAICGFIWTFLYFALLSRRRITTRSNGKKAPEPAGAWPIIGHLHLLGGSDQLLHHTLGMMADKYGPAFKLPCFCGCYSHWRAMRKIVTLELLSNCRLEMVKHVQASEVDLGIRKLYGLWAENKDHRIVAGKCFSGGSDDGEARWCQKTIAAFFHMMGIFVVSDALPFLRWLDLQGHERAMKKTAKDMDAILEGWLGEHHRENASGMFEAEDKQDFMDVMLLLEEEGRLSGFPYDENTSIKATCLACQLNRLS</sequence>
<evidence type="ECO:0000313" key="7">
    <source>
        <dbReference type="EMBL" id="EEF52486.1"/>
    </source>
</evidence>